<proteinExistence type="predicted"/>
<organism evidence="2 3">
    <name type="scientific">Bacillus safensis</name>
    <dbReference type="NCBI Taxonomy" id="561879"/>
    <lineage>
        <taxon>Bacteria</taxon>
        <taxon>Bacillati</taxon>
        <taxon>Bacillota</taxon>
        <taxon>Bacilli</taxon>
        <taxon>Bacillales</taxon>
        <taxon>Bacillaceae</taxon>
        <taxon>Bacillus</taxon>
    </lineage>
</organism>
<reference evidence="2 3" key="1">
    <citation type="submission" date="2019-12" db="EMBL/GenBank/DDBJ databases">
        <title>Full genome sequence of a Bacillus safensis strain isolated from commercially available natto in Indonesia.</title>
        <authorList>
            <person name="Yoshida M."/>
            <person name="Uomi M."/>
            <person name="Waturangi D."/>
            <person name="Ekaputri J.J."/>
            <person name="Setiamarga D.H.E."/>
        </authorList>
    </citation>
    <scope>NUCLEOTIDE SEQUENCE [LARGE SCALE GENOMIC DNA]</scope>
    <source>
        <strain evidence="2 3">IDN1</strain>
    </source>
</reference>
<keyword evidence="1" id="KW-0472">Membrane</keyword>
<sequence length="83" mass="9949">MTEKGLNTLREWLAQPLDQLPTERNEVLLKLFFGQYLSFEKKLVFYRIMSGSFVFVMKLMFQLNKTFKSFIQMKRMRSIGCLL</sequence>
<dbReference type="AlphaFoldDB" id="A0A5S9MKW8"/>
<name>A0A5S9MKW8_BACIA</name>
<keyword evidence="1" id="KW-0812">Transmembrane</keyword>
<keyword evidence="1" id="KW-1133">Transmembrane helix</keyword>
<dbReference type="EMBL" id="AP021906">
    <property type="protein sequence ID" value="BBP93425.1"/>
    <property type="molecule type" value="Genomic_DNA"/>
</dbReference>
<protein>
    <submittedName>
        <fullName evidence="2">Uncharacterized protein</fullName>
    </submittedName>
</protein>
<accession>A0A5S9MKW8</accession>
<evidence type="ECO:0000313" key="3">
    <source>
        <dbReference type="Proteomes" id="UP000464658"/>
    </source>
</evidence>
<gene>
    <name evidence="2" type="ORF">BsIDN1_70430</name>
</gene>
<evidence type="ECO:0000313" key="2">
    <source>
        <dbReference type="EMBL" id="BBP93425.1"/>
    </source>
</evidence>
<evidence type="ECO:0000256" key="1">
    <source>
        <dbReference type="SAM" id="Phobius"/>
    </source>
</evidence>
<dbReference type="Proteomes" id="UP000464658">
    <property type="component" value="Chromosome"/>
</dbReference>
<feature type="transmembrane region" description="Helical" evidence="1">
    <location>
        <begin position="43"/>
        <end position="61"/>
    </location>
</feature>